<dbReference type="AlphaFoldDB" id="A0A518CAI5"/>
<sequence>MGLPFFACVGTSTSILTGSPESILWVGLPTSGSCMDVEFDRKMPFDPRRHHEPLVACGHPENALWVTLLSLDLIEYLAQISNQIFGSFQAHRNSDQFIFDPMRQAVGFVVAGM</sequence>
<keyword evidence="2" id="KW-1185">Reference proteome</keyword>
<dbReference type="KEGG" id="bvo:Pan97_32840"/>
<evidence type="ECO:0000313" key="1">
    <source>
        <dbReference type="EMBL" id="QDU76239.1"/>
    </source>
</evidence>
<accession>A0A518CAI5</accession>
<gene>
    <name evidence="1" type="ORF">Pan97_32840</name>
</gene>
<name>A0A518CAI5_9BACT</name>
<organism evidence="1 2">
    <name type="scientific">Bremerella volcania</name>
    <dbReference type="NCBI Taxonomy" id="2527984"/>
    <lineage>
        <taxon>Bacteria</taxon>
        <taxon>Pseudomonadati</taxon>
        <taxon>Planctomycetota</taxon>
        <taxon>Planctomycetia</taxon>
        <taxon>Pirellulales</taxon>
        <taxon>Pirellulaceae</taxon>
        <taxon>Bremerella</taxon>
    </lineage>
</organism>
<reference evidence="2" key="1">
    <citation type="submission" date="2019-02" db="EMBL/GenBank/DDBJ databases">
        <title>Deep-cultivation of Planctomycetes and their phenomic and genomic characterization uncovers novel biology.</title>
        <authorList>
            <person name="Wiegand S."/>
            <person name="Jogler M."/>
            <person name="Boedeker C."/>
            <person name="Pinto D."/>
            <person name="Vollmers J."/>
            <person name="Rivas-Marin E."/>
            <person name="Kohn T."/>
            <person name="Peeters S.H."/>
            <person name="Heuer A."/>
            <person name="Rast P."/>
            <person name="Oberbeckmann S."/>
            <person name="Bunk B."/>
            <person name="Jeske O."/>
            <person name="Meyerdierks A."/>
            <person name="Storesund J.E."/>
            <person name="Kallscheuer N."/>
            <person name="Luecker S."/>
            <person name="Lage O.M."/>
            <person name="Pohl T."/>
            <person name="Merkel B.J."/>
            <person name="Hornburger P."/>
            <person name="Mueller R.-W."/>
            <person name="Bruemmer F."/>
            <person name="Labrenz M."/>
            <person name="Spormann A.M."/>
            <person name="Op den Camp H."/>
            <person name="Overmann J."/>
            <person name="Amann R."/>
            <person name="Jetten M.S.M."/>
            <person name="Mascher T."/>
            <person name="Medema M.H."/>
            <person name="Devos D.P."/>
            <person name="Kaster A.-K."/>
            <person name="Ovreas L."/>
            <person name="Rohde M."/>
            <person name="Galperin M.Y."/>
            <person name="Jogler C."/>
        </authorList>
    </citation>
    <scope>NUCLEOTIDE SEQUENCE [LARGE SCALE GENOMIC DNA]</scope>
    <source>
        <strain evidence="2">Pan97</strain>
    </source>
</reference>
<dbReference type="EMBL" id="CP036289">
    <property type="protein sequence ID" value="QDU76239.1"/>
    <property type="molecule type" value="Genomic_DNA"/>
</dbReference>
<evidence type="ECO:0000313" key="2">
    <source>
        <dbReference type="Proteomes" id="UP000318626"/>
    </source>
</evidence>
<dbReference type="Proteomes" id="UP000318626">
    <property type="component" value="Chromosome"/>
</dbReference>
<proteinExistence type="predicted"/>
<protein>
    <submittedName>
        <fullName evidence="1">Uncharacterized protein</fullName>
    </submittedName>
</protein>